<keyword evidence="8" id="KW-0395">Inflammatory response</keyword>
<evidence type="ECO:0000256" key="1">
    <source>
        <dbReference type="ARBA" id="ARBA00004613"/>
    </source>
</evidence>
<comment type="subcellular location">
    <subcellularLocation>
        <location evidence="1 9">Secreted</location>
    </subcellularLocation>
</comment>
<keyword evidence="11" id="KW-1185">Reference proteome</keyword>
<comment type="similarity">
    <text evidence="2 9">Belongs to the intercrine beta (chemokine CC) family.</text>
</comment>
<evidence type="ECO:0000313" key="12">
    <source>
        <dbReference type="RefSeq" id="XP_020007001.1"/>
    </source>
</evidence>
<protein>
    <recommendedName>
        <fullName evidence="9">C-C motif chemokine</fullName>
    </recommendedName>
</protein>
<proteinExistence type="inferred from homology"/>
<dbReference type="PANTHER" id="PTHR12015:SF209">
    <property type="entry name" value="C-C MOTIF CHEMOKINE 8"/>
    <property type="match status" value="1"/>
</dbReference>
<evidence type="ECO:0000256" key="2">
    <source>
        <dbReference type="ARBA" id="ARBA00010868"/>
    </source>
</evidence>
<evidence type="ECO:0000256" key="6">
    <source>
        <dbReference type="ARBA" id="ARBA00022729"/>
    </source>
</evidence>
<evidence type="ECO:0000259" key="10">
    <source>
        <dbReference type="SMART" id="SM00199"/>
    </source>
</evidence>
<evidence type="ECO:0000256" key="7">
    <source>
        <dbReference type="ARBA" id="ARBA00023157"/>
    </source>
</evidence>
<evidence type="ECO:0000256" key="3">
    <source>
        <dbReference type="ARBA" id="ARBA00022500"/>
    </source>
</evidence>
<feature type="domain" description="Chemokine interleukin-8-like" evidence="10">
    <location>
        <begin position="40"/>
        <end position="99"/>
    </location>
</feature>
<evidence type="ECO:0000256" key="4">
    <source>
        <dbReference type="ARBA" id="ARBA00022514"/>
    </source>
</evidence>
<dbReference type="SUPFAM" id="SSF54117">
    <property type="entry name" value="Interleukin 8-like chemokines"/>
    <property type="match status" value="1"/>
</dbReference>
<dbReference type="GO" id="GO:0048020">
    <property type="term" value="F:CCR chemokine receptor binding"/>
    <property type="evidence" value="ECO:0007669"/>
    <property type="project" value="TreeGrafter"/>
</dbReference>
<dbReference type="InterPro" id="IPR039809">
    <property type="entry name" value="Chemokine_b/g/d"/>
</dbReference>
<evidence type="ECO:0000256" key="8">
    <source>
        <dbReference type="ARBA" id="ARBA00023198"/>
    </source>
</evidence>
<dbReference type="RefSeq" id="XP_020007001.1">
    <property type="nucleotide sequence ID" value="XM_020151412.2"/>
</dbReference>
<dbReference type="Pfam" id="PF00048">
    <property type="entry name" value="IL8"/>
    <property type="match status" value="1"/>
</dbReference>
<dbReference type="GeneID" id="109674459"/>
<organism evidence="12">
    <name type="scientific">Castor canadensis</name>
    <name type="common">American beaver</name>
    <dbReference type="NCBI Taxonomy" id="51338"/>
    <lineage>
        <taxon>Eukaryota</taxon>
        <taxon>Metazoa</taxon>
        <taxon>Chordata</taxon>
        <taxon>Craniata</taxon>
        <taxon>Vertebrata</taxon>
        <taxon>Euteleostomi</taxon>
        <taxon>Mammalia</taxon>
        <taxon>Eutheria</taxon>
        <taxon>Euarchontoglires</taxon>
        <taxon>Glires</taxon>
        <taxon>Rodentia</taxon>
        <taxon>Castorimorpha</taxon>
        <taxon>Castoridae</taxon>
        <taxon>Castor</taxon>
    </lineage>
</organism>
<dbReference type="FunFam" id="2.40.50.40:FF:000002">
    <property type="entry name" value="C-C motif chemokine"/>
    <property type="match status" value="1"/>
</dbReference>
<feature type="chain" id="PRO_5034429233" description="C-C motif chemokine" evidence="9">
    <location>
        <begin position="34"/>
        <end position="113"/>
    </location>
</feature>
<dbReference type="GO" id="GO:0030335">
    <property type="term" value="P:positive regulation of cell migration"/>
    <property type="evidence" value="ECO:0007669"/>
    <property type="project" value="TreeGrafter"/>
</dbReference>
<dbReference type="CDD" id="cd00272">
    <property type="entry name" value="Chemokine_CC"/>
    <property type="match status" value="1"/>
</dbReference>
<keyword evidence="4 9" id="KW-0202">Cytokine</keyword>
<dbReference type="PANTHER" id="PTHR12015">
    <property type="entry name" value="SMALL INDUCIBLE CYTOKINE A"/>
    <property type="match status" value="1"/>
</dbReference>
<gene>
    <name evidence="12" type="primary">LOC109674459</name>
</gene>
<keyword evidence="7" id="KW-1015">Disulfide bond</keyword>
<dbReference type="PROSITE" id="PS00472">
    <property type="entry name" value="SMALL_CYTOKINES_CC"/>
    <property type="match status" value="1"/>
</dbReference>
<accession>A0A8B7TJ85</accession>
<feature type="signal peptide" evidence="9">
    <location>
        <begin position="1"/>
        <end position="33"/>
    </location>
</feature>
<name>A0A8B7TJ85_CASCN</name>
<dbReference type="InterPro" id="IPR000827">
    <property type="entry name" value="Chemokine_CC_CS"/>
</dbReference>
<dbReference type="InterPro" id="IPR036048">
    <property type="entry name" value="Interleukin_8-like_sf"/>
</dbReference>
<dbReference type="InterPro" id="IPR001811">
    <property type="entry name" value="Chemokine_IL8-like_dom"/>
</dbReference>
<dbReference type="Proteomes" id="UP001732720">
    <property type="component" value="Chromosome 11"/>
</dbReference>
<keyword evidence="3 9" id="KW-0145">Chemotaxis</keyword>
<dbReference type="KEGG" id="ccan:109674459"/>
<dbReference type="GO" id="GO:0008009">
    <property type="term" value="F:chemokine activity"/>
    <property type="evidence" value="ECO:0007669"/>
    <property type="project" value="InterPro"/>
</dbReference>
<dbReference type="GO" id="GO:0006954">
    <property type="term" value="P:inflammatory response"/>
    <property type="evidence" value="ECO:0007669"/>
    <property type="project" value="UniProtKB-KW"/>
</dbReference>
<dbReference type="SMART" id="SM00199">
    <property type="entry name" value="SCY"/>
    <property type="match status" value="1"/>
</dbReference>
<sequence>MQKLVPSSSTMKLSTILLCLMLTAATISTHVLAQPDGSNIPTCCYEANRKKISVQKLESYTRITSSHCPWKAVIFKTKLGKEICADPEQKWVQDSMKYLDKKSPNCKALNTCA</sequence>
<dbReference type="GO" id="GO:0061844">
    <property type="term" value="P:antimicrobial humoral immune response mediated by antimicrobial peptide"/>
    <property type="evidence" value="ECO:0007669"/>
    <property type="project" value="TreeGrafter"/>
</dbReference>
<keyword evidence="6 9" id="KW-0732">Signal</keyword>
<dbReference type="Gene3D" id="2.40.50.40">
    <property type="match status" value="1"/>
</dbReference>
<dbReference type="OrthoDB" id="9404618at2759"/>
<reference evidence="12" key="1">
    <citation type="submission" date="2025-08" db="UniProtKB">
        <authorList>
            <consortium name="RefSeq"/>
        </authorList>
    </citation>
    <scope>IDENTIFICATION</scope>
    <source>
        <tissue evidence="12">Leukocyte</tissue>
    </source>
</reference>
<evidence type="ECO:0000313" key="11">
    <source>
        <dbReference type="Proteomes" id="UP001732720"/>
    </source>
</evidence>
<keyword evidence="5 9" id="KW-0964">Secreted</keyword>
<evidence type="ECO:0000256" key="5">
    <source>
        <dbReference type="ARBA" id="ARBA00022525"/>
    </source>
</evidence>
<dbReference type="RefSeq" id="XP_020007001.1">
    <property type="nucleotide sequence ID" value="XM_020151412.1"/>
</dbReference>
<dbReference type="GO" id="GO:0048245">
    <property type="term" value="P:eosinophil chemotaxis"/>
    <property type="evidence" value="ECO:0007669"/>
    <property type="project" value="TreeGrafter"/>
</dbReference>
<dbReference type="AlphaFoldDB" id="A0A8B7TJ85"/>
<dbReference type="GO" id="GO:0005615">
    <property type="term" value="C:extracellular space"/>
    <property type="evidence" value="ECO:0007669"/>
    <property type="project" value="UniProtKB-KW"/>
</dbReference>
<dbReference type="GO" id="GO:0070098">
    <property type="term" value="P:chemokine-mediated signaling pathway"/>
    <property type="evidence" value="ECO:0007669"/>
    <property type="project" value="TreeGrafter"/>
</dbReference>
<evidence type="ECO:0000256" key="9">
    <source>
        <dbReference type="RuleBase" id="RU361150"/>
    </source>
</evidence>